<evidence type="ECO:0000313" key="1">
    <source>
        <dbReference type="EMBL" id="VVM76487.1"/>
    </source>
</evidence>
<dbReference type="EMBL" id="CABVHB010000012">
    <property type="protein sequence ID" value="VVM76487.1"/>
    <property type="molecule type" value="Genomic_DNA"/>
</dbReference>
<protein>
    <submittedName>
        <fullName evidence="1">Uncharacterized protein</fullName>
    </submittedName>
</protein>
<proteinExistence type="predicted"/>
<dbReference type="AlphaFoldDB" id="A0A5E6S6Z1"/>
<dbReference type="Proteomes" id="UP000344274">
    <property type="component" value="Unassembled WGS sequence"/>
</dbReference>
<name>A0A5E6S6Z1_PSEFL</name>
<sequence>MSKPSKATVILGGVMTIFSMFEERFAIFIEENSVWYAHTVGK</sequence>
<gene>
    <name evidence="1" type="ORF">PS673_02050</name>
</gene>
<reference evidence="1 2" key="1">
    <citation type="submission" date="2019-09" db="EMBL/GenBank/DDBJ databases">
        <authorList>
            <person name="Chandra G."/>
            <person name="Truman W A."/>
        </authorList>
    </citation>
    <scope>NUCLEOTIDE SEQUENCE [LARGE SCALE GENOMIC DNA]</scope>
    <source>
        <strain evidence="1">PS673</strain>
    </source>
</reference>
<accession>A0A5E6S6Z1</accession>
<organism evidence="1 2">
    <name type="scientific">Pseudomonas fluorescens</name>
    <dbReference type="NCBI Taxonomy" id="294"/>
    <lineage>
        <taxon>Bacteria</taxon>
        <taxon>Pseudomonadati</taxon>
        <taxon>Pseudomonadota</taxon>
        <taxon>Gammaproteobacteria</taxon>
        <taxon>Pseudomonadales</taxon>
        <taxon>Pseudomonadaceae</taxon>
        <taxon>Pseudomonas</taxon>
    </lineage>
</organism>
<evidence type="ECO:0000313" key="2">
    <source>
        <dbReference type="Proteomes" id="UP000344274"/>
    </source>
</evidence>